<organism evidence="2 3">
    <name type="scientific">Paraburkholderia unamae</name>
    <dbReference type="NCBI Taxonomy" id="219649"/>
    <lineage>
        <taxon>Bacteria</taxon>
        <taxon>Pseudomonadati</taxon>
        <taxon>Pseudomonadota</taxon>
        <taxon>Betaproteobacteria</taxon>
        <taxon>Burkholderiales</taxon>
        <taxon>Burkholderiaceae</taxon>
        <taxon>Paraburkholderia</taxon>
    </lineage>
</organism>
<gene>
    <name evidence="2" type="ORF">C7402_110225</name>
</gene>
<evidence type="ECO:0000313" key="3">
    <source>
        <dbReference type="Proteomes" id="UP000245712"/>
    </source>
</evidence>
<protein>
    <submittedName>
        <fullName evidence="2">Uncharacterized protein</fullName>
    </submittedName>
</protein>
<accession>A0ABX5KQ13</accession>
<feature type="coiled-coil region" evidence="1">
    <location>
        <begin position="52"/>
        <end position="79"/>
    </location>
</feature>
<evidence type="ECO:0000313" key="2">
    <source>
        <dbReference type="EMBL" id="PVX81820.1"/>
    </source>
</evidence>
<sequence length="90" mass="10523">MPPFETPTYRELRRIWTAHPNEDVRRLALEVQTGRHALYELEALTAGELWYLDKKSATIDDARKALARIRRRLMQEKHRIGPLTGEGGKR</sequence>
<dbReference type="Proteomes" id="UP000245712">
    <property type="component" value="Unassembled WGS sequence"/>
</dbReference>
<comment type="caution">
    <text evidence="2">The sequence shown here is derived from an EMBL/GenBank/DDBJ whole genome shotgun (WGS) entry which is preliminary data.</text>
</comment>
<evidence type="ECO:0000256" key="1">
    <source>
        <dbReference type="SAM" id="Coils"/>
    </source>
</evidence>
<keyword evidence="3" id="KW-1185">Reference proteome</keyword>
<dbReference type="EMBL" id="QEOB01000010">
    <property type="protein sequence ID" value="PVX81820.1"/>
    <property type="molecule type" value="Genomic_DNA"/>
</dbReference>
<reference evidence="2 3" key="1">
    <citation type="submission" date="2018-05" db="EMBL/GenBank/DDBJ databases">
        <title>Genomic Encyclopedia of Type Strains, Phase IV (KMG-V): Genome sequencing to study the core and pangenomes of soil and plant-associated prokaryotes.</title>
        <authorList>
            <person name="Whitman W."/>
        </authorList>
    </citation>
    <scope>NUCLEOTIDE SEQUENCE [LARGE SCALE GENOMIC DNA]</scope>
    <source>
        <strain evidence="2 3">SCZa-39</strain>
    </source>
</reference>
<keyword evidence="1" id="KW-0175">Coiled coil</keyword>
<proteinExistence type="predicted"/>
<name>A0ABX5KQ13_9BURK</name>